<proteinExistence type="predicted"/>
<dbReference type="SUPFAM" id="SSF46894">
    <property type="entry name" value="C-terminal effector domain of the bipartite response regulators"/>
    <property type="match status" value="1"/>
</dbReference>
<dbReference type="InterPro" id="IPR036388">
    <property type="entry name" value="WH-like_DNA-bd_sf"/>
</dbReference>
<organism evidence="4 5">
    <name type="scientific">Pseudosulfitobacter pseudonitzschiae</name>
    <dbReference type="NCBI Taxonomy" id="1402135"/>
    <lineage>
        <taxon>Bacteria</taxon>
        <taxon>Pseudomonadati</taxon>
        <taxon>Pseudomonadota</taxon>
        <taxon>Alphaproteobacteria</taxon>
        <taxon>Rhodobacterales</taxon>
        <taxon>Roseobacteraceae</taxon>
        <taxon>Pseudosulfitobacter</taxon>
    </lineage>
</organism>
<dbReference type="EMBL" id="JAMD01000004">
    <property type="protein sequence ID" value="KEJ96089.1"/>
    <property type="molecule type" value="Genomic_DNA"/>
</dbReference>
<dbReference type="PROSITE" id="PS50043">
    <property type="entry name" value="HTH_LUXR_2"/>
    <property type="match status" value="1"/>
</dbReference>
<evidence type="ECO:0000256" key="3">
    <source>
        <dbReference type="ARBA" id="ARBA00023163"/>
    </source>
</evidence>
<accession>A0A073J2A9</accession>
<dbReference type="InterPro" id="IPR000792">
    <property type="entry name" value="Tscrpt_reg_LuxR_C"/>
</dbReference>
<dbReference type="PRINTS" id="PR00038">
    <property type="entry name" value="HTHLUXR"/>
</dbReference>
<keyword evidence="3" id="KW-0804">Transcription</keyword>
<dbReference type="PANTHER" id="PTHR44688:SF16">
    <property type="entry name" value="DNA-BINDING TRANSCRIPTIONAL ACTIVATOR DEVR_DOSR"/>
    <property type="match status" value="1"/>
</dbReference>
<dbReference type="Pfam" id="PF00196">
    <property type="entry name" value="GerE"/>
    <property type="match status" value="1"/>
</dbReference>
<dbReference type="GO" id="GO:0003677">
    <property type="term" value="F:DNA binding"/>
    <property type="evidence" value="ECO:0007669"/>
    <property type="project" value="UniProtKB-KW"/>
</dbReference>
<dbReference type="AlphaFoldDB" id="A0A073J2A9"/>
<dbReference type="SMART" id="SM00421">
    <property type="entry name" value="HTH_LUXR"/>
    <property type="match status" value="1"/>
</dbReference>
<dbReference type="SUPFAM" id="SSF75516">
    <property type="entry name" value="Pheromone-binding domain of LuxR-like quorum-sensing transcription factors"/>
    <property type="match status" value="1"/>
</dbReference>
<comment type="caution">
    <text evidence="4">The sequence shown here is derived from an EMBL/GenBank/DDBJ whole genome shotgun (WGS) entry which is preliminary data.</text>
</comment>
<dbReference type="Gene3D" id="3.30.450.80">
    <property type="entry name" value="Transcription factor LuxR-like, autoinducer-binding domain"/>
    <property type="match status" value="1"/>
</dbReference>
<dbReference type="OrthoDB" id="9803630at2"/>
<keyword evidence="5" id="KW-1185">Reference proteome</keyword>
<name>A0A073J2A9_9RHOB</name>
<dbReference type="Proteomes" id="UP000027746">
    <property type="component" value="Unassembled WGS sequence"/>
</dbReference>
<dbReference type="InterPro" id="IPR016032">
    <property type="entry name" value="Sig_transdc_resp-reg_C-effctor"/>
</dbReference>
<protein>
    <submittedName>
        <fullName evidence="4">LuxR family transcriptional regulator</fullName>
    </submittedName>
</protein>
<dbReference type="CDD" id="cd06170">
    <property type="entry name" value="LuxR_C_like"/>
    <property type="match status" value="1"/>
</dbReference>
<evidence type="ECO:0000313" key="5">
    <source>
        <dbReference type="Proteomes" id="UP000027746"/>
    </source>
</evidence>
<evidence type="ECO:0000256" key="1">
    <source>
        <dbReference type="ARBA" id="ARBA00023015"/>
    </source>
</evidence>
<dbReference type="RefSeq" id="WP_037925141.1">
    <property type="nucleotide sequence ID" value="NZ_CP054599.1"/>
</dbReference>
<evidence type="ECO:0000313" key="4">
    <source>
        <dbReference type="EMBL" id="KEJ96089.1"/>
    </source>
</evidence>
<keyword evidence="1" id="KW-0805">Transcription regulation</keyword>
<evidence type="ECO:0000256" key="2">
    <source>
        <dbReference type="ARBA" id="ARBA00023125"/>
    </source>
</evidence>
<dbReference type="InterPro" id="IPR005143">
    <property type="entry name" value="TF_LuxR_autoind-bd_dom"/>
</dbReference>
<dbReference type="Pfam" id="PF03472">
    <property type="entry name" value="Autoind_bind"/>
    <property type="match status" value="1"/>
</dbReference>
<dbReference type="PANTHER" id="PTHR44688">
    <property type="entry name" value="DNA-BINDING TRANSCRIPTIONAL ACTIVATOR DEVR_DOSR"/>
    <property type="match status" value="1"/>
</dbReference>
<reference evidence="4 5" key="1">
    <citation type="submission" date="2014-01" db="EMBL/GenBank/DDBJ databases">
        <title>Sulfitobacter sp. H3 (MCCC 1A00686) Genome Sequencing.</title>
        <authorList>
            <person name="Lai Q."/>
            <person name="Hong Z."/>
        </authorList>
    </citation>
    <scope>NUCLEOTIDE SEQUENCE [LARGE SCALE GENOMIC DNA]</scope>
    <source>
        <strain evidence="4 5">H3</strain>
    </source>
</reference>
<keyword evidence="2" id="KW-0238">DNA-binding</keyword>
<dbReference type="InterPro" id="IPR036693">
    <property type="entry name" value="TF_LuxR_autoind-bd_dom_sf"/>
</dbReference>
<dbReference type="GeneID" id="68871094"/>
<dbReference type="GO" id="GO:0006355">
    <property type="term" value="P:regulation of DNA-templated transcription"/>
    <property type="evidence" value="ECO:0007669"/>
    <property type="project" value="InterPro"/>
</dbReference>
<gene>
    <name evidence="4" type="ORF">SUH3_17660</name>
</gene>
<dbReference type="Gene3D" id="1.10.10.10">
    <property type="entry name" value="Winged helix-like DNA-binding domain superfamily/Winged helix DNA-binding domain"/>
    <property type="match status" value="1"/>
</dbReference>
<sequence length="239" mass="27340">MTLNAQMETILERLERSDTLEILQEVIEEFAKVFGVNHMIYHWVDSAGDQYGCGTYSDDWRTRYLEQNYLRIDPVVIGCYQRFHPVDWRRLDWSSKAARAFQAEASEYGVGNQGFTVPIRGPNGQFALFTVSHSCDDATWDTFTETHRRSLILIAHAFNQKALEFEPDRLPEQARNLSPREIDSITLLAMGYSRAQVAETLSISEHTLRVYIESARFKLGAMNTTHAVARAMSRGLIVV</sequence>